<protein>
    <recommendedName>
        <fullName evidence="2">GH16 domain-containing protein</fullName>
    </recommendedName>
</protein>
<accession>A0A0F9BNR0</accession>
<comment type="caution">
    <text evidence="1">The sequence shown here is derived from an EMBL/GenBank/DDBJ whole genome shotgun (WGS) entry which is preliminary data.</text>
</comment>
<feature type="non-terminal residue" evidence="1">
    <location>
        <position position="234"/>
    </location>
</feature>
<dbReference type="AlphaFoldDB" id="A0A0F9BNR0"/>
<gene>
    <name evidence="1" type="ORF">LCGC14_2767700</name>
</gene>
<organism evidence="1">
    <name type="scientific">marine sediment metagenome</name>
    <dbReference type="NCBI Taxonomy" id="412755"/>
    <lineage>
        <taxon>unclassified sequences</taxon>
        <taxon>metagenomes</taxon>
        <taxon>ecological metagenomes</taxon>
    </lineage>
</organism>
<evidence type="ECO:0000313" key="1">
    <source>
        <dbReference type="EMBL" id="KKK85991.1"/>
    </source>
</evidence>
<proteinExistence type="predicted"/>
<name>A0A0F9BNR0_9ZZZZ</name>
<dbReference type="EMBL" id="LAZR01051054">
    <property type="protein sequence ID" value="KKK85991.1"/>
    <property type="molecule type" value="Genomic_DNA"/>
</dbReference>
<evidence type="ECO:0008006" key="2">
    <source>
        <dbReference type="Google" id="ProtNLM"/>
    </source>
</evidence>
<sequence length="234" mass="25053">MSQKSRFKNHMAEAHNTATFETVPWGAEVSYVDHFLWGAGGLATIPNVSSEENGLAWTKLIVGNGPPTIGVTADGANGVMELALESTSQAQDAMIYHSDQRGINVKAKAQVEMRVKFSVLPTTGVAAVFGLAGDHNLDKDAVTEHAWFRAQASAAILAETDDTTNDEDDVATGVTVTNAQWKIYRIDFSTLTDVRFYIDGVAVALATTFDMSNLTDAEAVMQPYFSLDKATGGG</sequence>
<reference evidence="1" key="1">
    <citation type="journal article" date="2015" name="Nature">
        <title>Complex archaea that bridge the gap between prokaryotes and eukaryotes.</title>
        <authorList>
            <person name="Spang A."/>
            <person name="Saw J.H."/>
            <person name="Jorgensen S.L."/>
            <person name="Zaremba-Niedzwiedzka K."/>
            <person name="Martijn J."/>
            <person name="Lind A.E."/>
            <person name="van Eijk R."/>
            <person name="Schleper C."/>
            <person name="Guy L."/>
            <person name="Ettema T.J."/>
        </authorList>
    </citation>
    <scope>NUCLEOTIDE SEQUENCE</scope>
</reference>